<accession>A0A645CVC1</accession>
<evidence type="ECO:0000313" key="2">
    <source>
        <dbReference type="EMBL" id="MPM80652.1"/>
    </source>
</evidence>
<dbReference type="SUPFAM" id="SSF140990">
    <property type="entry name" value="FtsH protease domain-like"/>
    <property type="match status" value="1"/>
</dbReference>
<dbReference type="GO" id="GO:0030163">
    <property type="term" value="P:protein catabolic process"/>
    <property type="evidence" value="ECO:0007669"/>
    <property type="project" value="TreeGrafter"/>
</dbReference>
<dbReference type="AlphaFoldDB" id="A0A645CVC1"/>
<dbReference type="EMBL" id="VSSQ01030216">
    <property type="protein sequence ID" value="MPM80652.1"/>
    <property type="molecule type" value="Genomic_DNA"/>
</dbReference>
<proteinExistence type="predicted"/>
<dbReference type="EC" id="3.4.24.-" evidence="2"/>
<dbReference type="GO" id="GO:0004222">
    <property type="term" value="F:metalloendopeptidase activity"/>
    <property type="evidence" value="ECO:0007669"/>
    <property type="project" value="InterPro"/>
</dbReference>
<dbReference type="Pfam" id="PF01434">
    <property type="entry name" value="Peptidase_M41"/>
    <property type="match status" value="1"/>
</dbReference>
<dbReference type="PANTHER" id="PTHR23076">
    <property type="entry name" value="METALLOPROTEASE M41 FTSH"/>
    <property type="match status" value="1"/>
</dbReference>
<organism evidence="2">
    <name type="scientific">bioreactor metagenome</name>
    <dbReference type="NCBI Taxonomy" id="1076179"/>
    <lineage>
        <taxon>unclassified sequences</taxon>
        <taxon>metagenomes</taxon>
        <taxon>ecological metagenomes</taxon>
    </lineage>
</organism>
<gene>
    <name evidence="2" type="primary">ftsH_76</name>
    <name evidence="2" type="ORF">SDC9_127702</name>
</gene>
<comment type="caution">
    <text evidence="2">The sequence shown here is derived from an EMBL/GenBank/DDBJ whole genome shotgun (WGS) entry which is preliminary data.</text>
</comment>
<sequence>MQGKGKTIICSENEEEALVIASAFVRGDKTMVIVKNSLYAAQRLYDRIINLLNSDACLFFPSDESFRIEAIASSKELLAQRVYVLNKLIEKEKKIVSFHEAGHALVSNIVNICPIQKISIVPRGEALGYVLQLPDEDRYIYTKEELIGKIKILLAGKAAEEVIFNHLSTGAKDDLKKVTDIADQMVCEYGMSKLGFMTIEGNSKSFMSQQVQKEANQIVEHCYKETLKLLKENINDLHIVANHLYDKETMTLEELQSLIQKEPC</sequence>
<keyword evidence="2" id="KW-0645">Protease</keyword>
<keyword evidence="2" id="KW-0482">Metalloprotease</keyword>
<dbReference type="GO" id="GO:0004176">
    <property type="term" value="F:ATP-dependent peptidase activity"/>
    <property type="evidence" value="ECO:0007669"/>
    <property type="project" value="InterPro"/>
</dbReference>
<dbReference type="Gene3D" id="1.20.58.760">
    <property type="entry name" value="Peptidase M41"/>
    <property type="match status" value="1"/>
</dbReference>
<dbReference type="GO" id="GO:0006508">
    <property type="term" value="P:proteolysis"/>
    <property type="evidence" value="ECO:0007669"/>
    <property type="project" value="UniProtKB-KW"/>
</dbReference>
<dbReference type="InterPro" id="IPR000642">
    <property type="entry name" value="Peptidase_M41"/>
</dbReference>
<dbReference type="GO" id="GO:0005524">
    <property type="term" value="F:ATP binding"/>
    <property type="evidence" value="ECO:0007669"/>
    <property type="project" value="InterPro"/>
</dbReference>
<feature type="domain" description="Peptidase M41" evidence="1">
    <location>
        <begin position="90"/>
        <end position="258"/>
    </location>
</feature>
<dbReference type="SUPFAM" id="SSF52540">
    <property type="entry name" value="P-loop containing nucleoside triphosphate hydrolases"/>
    <property type="match status" value="1"/>
</dbReference>
<reference evidence="2" key="1">
    <citation type="submission" date="2019-08" db="EMBL/GenBank/DDBJ databases">
        <authorList>
            <person name="Kucharzyk K."/>
            <person name="Murdoch R.W."/>
            <person name="Higgins S."/>
            <person name="Loffler F."/>
        </authorList>
    </citation>
    <scope>NUCLEOTIDE SEQUENCE</scope>
</reference>
<dbReference type="InterPro" id="IPR027417">
    <property type="entry name" value="P-loop_NTPase"/>
</dbReference>
<evidence type="ECO:0000259" key="1">
    <source>
        <dbReference type="Pfam" id="PF01434"/>
    </source>
</evidence>
<protein>
    <submittedName>
        <fullName evidence="2">ATP-dependent zinc metalloprotease FtsH</fullName>
        <ecNumber evidence="2">3.4.24.-</ecNumber>
    </submittedName>
</protein>
<dbReference type="InterPro" id="IPR037219">
    <property type="entry name" value="Peptidase_M41-like"/>
</dbReference>
<keyword evidence="2" id="KW-0378">Hydrolase</keyword>
<name>A0A645CVC1_9ZZZZ</name>
<dbReference type="PANTHER" id="PTHR23076:SF97">
    <property type="entry name" value="ATP-DEPENDENT ZINC METALLOPROTEASE YME1L1"/>
    <property type="match status" value="1"/>
</dbReference>
<dbReference type="GO" id="GO:0005886">
    <property type="term" value="C:plasma membrane"/>
    <property type="evidence" value="ECO:0007669"/>
    <property type="project" value="TreeGrafter"/>
</dbReference>